<comment type="caution">
    <text evidence="2">The sequence shown here is derived from an EMBL/GenBank/DDBJ whole genome shotgun (WGS) entry which is preliminary data.</text>
</comment>
<feature type="chain" id="PRO_5043900342" evidence="1">
    <location>
        <begin position="23"/>
        <end position="123"/>
    </location>
</feature>
<dbReference type="AlphaFoldDB" id="A0AAV9QZC6"/>
<reference evidence="2 3" key="1">
    <citation type="submission" date="2021-06" db="EMBL/GenBank/DDBJ databases">
        <authorList>
            <person name="Palmer J.M."/>
        </authorList>
    </citation>
    <scope>NUCLEOTIDE SEQUENCE [LARGE SCALE GENOMIC DNA]</scope>
    <source>
        <strain evidence="2 3">MEX-2019</strain>
        <tissue evidence="2">Muscle</tissue>
    </source>
</reference>
<name>A0AAV9QZC6_9TELE</name>
<keyword evidence="3" id="KW-1185">Reference proteome</keyword>
<protein>
    <submittedName>
        <fullName evidence="2">Uncharacterized protein</fullName>
    </submittedName>
</protein>
<accession>A0AAV9QZC6</accession>
<sequence length="123" mass="13554">MLCSRAWFLTLDLGSLVGFVRQQPVRVLFKLLENLEDPVDHLLVEGRSVAVQKDPLPCRKVRFLVLLAFDLKTTDKPWTVITPDLLSAGSPQRLGAPFPSANPVDPPTAFYSPVTNRAPASSN</sequence>
<organism evidence="2 3">
    <name type="scientific">Crenichthys baileyi</name>
    <name type="common">White River springfish</name>
    <dbReference type="NCBI Taxonomy" id="28760"/>
    <lineage>
        <taxon>Eukaryota</taxon>
        <taxon>Metazoa</taxon>
        <taxon>Chordata</taxon>
        <taxon>Craniata</taxon>
        <taxon>Vertebrata</taxon>
        <taxon>Euteleostomi</taxon>
        <taxon>Actinopterygii</taxon>
        <taxon>Neopterygii</taxon>
        <taxon>Teleostei</taxon>
        <taxon>Neoteleostei</taxon>
        <taxon>Acanthomorphata</taxon>
        <taxon>Ovalentaria</taxon>
        <taxon>Atherinomorphae</taxon>
        <taxon>Cyprinodontiformes</taxon>
        <taxon>Goodeidae</taxon>
        <taxon>Crenichthys</taxon>
    </lineage>
</organism>
<dbReference type="EMBL" id="JAHHUM010002624">
    <property type="protein sequence ID" value="KAK5602223.1"/>
    <property type="molecule type" value="Genomic_DNA"/>
</dbReference>
<dbReference type="Proteomes" id="UP001311232">
    <property type="component" value="Unassembled WGS sequence"/>
</dbReference>
<keyword evidence="1" id="KW-0732">Signal</keyword>
<proteinExistence type="predicted"/>
<evidence type="ECO:0000313" key="3">
    <source>
        <dbReference type="Proteomes" id="UP001311232"/>
    </source>
</evidence>
<evidence type="ECO:0000256" key="1">
    <source>
        <dbReference type="SAM" id="SignalP"/>
    </source>
</evidence>
<feature type="signal peptide" evidence="1">
    <location>
        <begin position="1"/>
        <end position="22"/>
    </location>
</feature>
<gene>
    <name evidence="2" type="ORF">CRENBAI_015042</name>
</gene>
<evidence type="ECO:0000313" key="2">
    <source>
        <dbReference type="EMBL" id="KAK5602223.1"/>
    </source>
</evidence>